<feature type="domain" description="Transcription factor CBF/NF-Y/archaeal histone" evidence="4">
    <location>
        <begin position="14"/>
        <end position="77"/>
    </location>
</feature>
<dbReference type="SUPFAM" id="SSF47113">
    <property type="entry name" value="Histone-fold"/>
    <property type="match status" value="1"/>
</dbReference>
<keyword evidence="2" id="KW-0539">Nucleus</keyword>
<sequence>MADNEDISDVINPSFPTGRVKKIVKIDNDINRISSEALFLISGATELFLQFLAEKSAQIAAEKKRKTVKIDHLRLAVKRHHPTRDFLFDSLTLPSQPPDRPATADRTVKEKPAPPNTRPIDSFFRKPQREEGPSRVNESDNLESNDVDDS</sequence>
<comment type="subcellular location">
    <subcellularLocation>
        <location evidence="1">Nucleus</location>
    </subcellularLocation>
</comment>
<dbReference type="GO" id="GO:0005634">
    <property type="term" value="C:nucleus"/>
    <property type="evidence" value="ECO:0007669"/>
    <property type="project" value="UniProtKB-SubCell"/>
</dbReference>
<accession>A0A7C9CNT5</accession>
<dbReference type="CDD" id="cd22929">
    <property type="entry name" value="HFD_POLE4-like"/>
    <property type="match status" value="1"/>
</dbReference>
<dbReference type="EMBL" id="GISG01015246">
    <property type="protein sequence ID" value="MBA4617189.1"/>
    <property type="molecule type" value="Transcribed_RNA"/>
</dbReference>
<evidence type="ECO:0000259" key="4">
    <source>
        <dbReference type="Pfam" id="PF00808"/>
    </source>
</evidence>
<proteinExistence type="predicted"/>
<evidence type="ECO:0000256" key="1">
    <source>
        <dbReference type="ARBA" id="ARBA00004123"/>
    </source>
</evidence>
<name>A0A7C9CNT5_OPUST</name>
<organism evidence="5">
    <name type="scientific">Opuntia streptacantha</name>
    <name type="common">Prickly pear cactus</name>
    <name type="synonym">Opuntia cardona</name>
    <dbReference type="NCBI Taxonomy" id="393608"/>
    <lineage>
        <taxon>Eukaryota</taxon>
        <taxon>Viridiplantae</taxon>
        <taxon>Streptophyta</taxon>
        <taxon>Embryophyta</taxon>
        <taxon>Tracheophyta</taxon>
        <taxon>Spermatophyta</taxon>
        <taxon>Magnoliopsida</taxon>
        <taxon>eudicotyledons</taxon>
        <taxon>Gunneridae</taxon>
        <taxon>Pentapetalae</taxon>
        <taxon>Caryophyllales</taxon>
        <taxon>Cactineae</taxon>
        <taxon>Cactaceae</taxon>
        <taxon>Opuntioideae</taxon>
        <taxon>Opuntia</taxon>
    </lineage>
</organism>
<dbReference type="PANTHER" id="PTHR10252">
    <property type="entry name" value="HISTONE-LIKE TRANSCRIPTION FACTOR CCAAT-RELATED"/>
    <property type="match status" value="1"/>
</dbReference>
<feature type="compositionally biased region" description="Basic and acidic residues" evidence="3">
    <location>
        <begin position="123"/>
        <end position="133"/>
    </location>
</feature>
<dbReference type="Gene3D" id="1.10.20.10">
    <property type="entry name" value="Histone, subunit A"/>
    <property type="match status" value="1"/>
</dbReference>
<dbReference type="AlphaFoldDB" id="A0A7C9CNT5"/>
<feature type="compositionally biased region" description="Acidic residues" evidence="3">
    <location>
        <begin position="140"/>
        <end position="150"/>
    </location>
</feature>
<reference evidence="5" key="2">
    <citation type="submission" date="2020-07" db="EMBL/GenBank/DDBJ databases">
        <authorList>
            <person name="Vera ALvarez R."/>
            <person name="Arias-Moreno D.M."/>
            <person name="Jimenez-Jacinto V."/>
            <person name="Jimenez-Bremont J.F."/>
            <person name="Swaminathan K."/>
            <person name="Moose S.P."/>
            <person name="Guerrero-Gonzalez M.L."/>
            <person name="Marino-Ramirez L."/>
            <person name="Landsman D."/>
            <person name="Rodriguez-Kessler M."/>
            <person name="Delgado-Sanchez P."/>
        </authorList>
    </citation>
    <scope>NUCLEOTIDE SEQUENCE</scope>
    <source>
        <tissue evidence="5">Cladode</tissue>
    </source>
</reference>
<feature type="region of interest" description="Disordered" evidence="3">
    <location>
        <begin position="88"/>
        <end position="150"/>
    </location>
</feature>
<reference evidence="5" key="1">
    <citation type="journal article" date="2013" name="J. Plant Res.">
        <title>Effect of fungi and light on seed germination of three Opuntia species from semiarid lands of central Mexico.</title>
        <authorList>
            <person name="Delgado-Sanchez P."/>
            <person name="Jimenez-Bremont J.F."/>
            <person name="Guerrero-Gonzalez Mde L."/>
            <person name="Flores J."/>
        </authorList>
    </citation>
    <scope>NUCLEOTIDE SEQUENCE</scope>
    <source>
        <tissue evidence="5">Cladode</tissue>
    </source>
</reference>
<dbReference type="GO" id="GO:0046982">
    <property type="term" value="F:protein heterodimerization activity"/>
    <property type="evidence" value="ECO:0007669"/>
    <property type="project" value="InterPro"/>
</dbReference>
<evidence type="ECO:0000256" key="2">
    <source>
        <dbReference type="ARBA" id="ARBA00023242"/>
    </source>
</evidence>
<dbReference type="GO" id="GO:0000976">
    <property type="term" value="F:transcription cis-regulatory region binding"/>
    <property type="evidence" value="ECO:0007669"/>
    <property type="project" value="TreeGrafter"/>
</dbReference>
<dbReference type="InterPro" id="IPR003958">
    <property type="entry name" value="CBFA_NFYB_domain"/>
</dbReference>
<dbReference type="InterPro" id="IPR050568">
    <property type="entry name" value="Transcr_DNA_Rep_Reg"/>
</dbReference>
<protein>
    <recommendedName>
        <fullName evidence="4">Transcription factor CBF/NF-Y/archaeal histone domain-containing protein</fullName>
    </recommendedName>
</protein>
<dbReference type="InterPro" id="IPR009072">
    <property type="entry name" value="Histone-fold"/>
</dbReference>
<feature type="compositionally biased region" description="Basic and acidic residues" evidence="3">
    <location>
        <begin position="102"/>
        <end position="112"/>
    </location>
</feature>
<dbReference type="Pfam" id="PF00808">
    <property type="entry name" value="CBFD_NFYB_HMF"/>
    <property type="match status" value="1"/>
</dbReference>
<dbReference type="PANTHER" id="PTHR10252:SF54">
    <property type="entry name" value="CHROMATIN ACCESSIBILITY COMPLEX PROTEIN 1"/>
    <property type="match status" value="1"/>
</dbReference>
<dbReference type="GO" id="GO:0006355">
    <property type="term" value="P:regulation of DNA-templated transcription"/>
    <property type="evidence" value="ECO:0007669"/>
    <property type="project" value="TreeGrafter"/>
</dbReference>
<evidence type="ECO:0000256" key="3">
    <source>
        <dbReference type="SAM" id="MobiDB-lite"/>
    </source>
</evidence>
<evidence type="ECO:0000313" key="5">
    <source>
        <dbReference type="EMBL" id="MBA4617189.1"/>
    </source>
</evidence>